<gene>
    <name evidence="6" type="ORF">DKT75_02315</name>
</gene>
<dbReference type="AlphaFoldDB" id="A0A317CLD5"/>
<comment type="caution">
    <text evidence="6">The sequence shown here is derived from an EMBL/GenBank/DDBJ whole genome shotgun (WGS) entry which is preliminary data.</text>
</comment>
<evidence type="ECO:0000256" key="2">
    <source>
        <dbReference type="ARBA" id="ARBA00010610"/>
    </source>
</evidence>
<dbReference type="Proteomes" id="UP000245506">
    <property type="component" value="Unassembled WGS sequence"/>
</dbReference>
<dbReference type="Gene3D" id="4.10.430.10">
    <property type="entry name" value="Histone-like protein H-NS, C-terminal domain"/>
    <property type="match status" value="1"/>
</dbReference>
<evidence type="ECO:0000256" key="3">
    <source>
        <dbReference type="ARBA" id="ARBA00022490"/>
    </source>
</evidence>
<dbReference type="InterPro" id="IPR027444">
    <property type="entry name" value="H-NS_C_dom"/>
</dbReference>
<evidence type="ECO:0000313" key="7">
    <source>
        <dbReference type="Proteomes" id="UP000245506"/>
    </source>
</evidence>
<dbReference type="SUPFAM" id="SSF81273">
    <property type="entry name" value="H-NS histone-like proteins"/>
    <property type="match status" value="1"/>
</dbReference>
<dbReference type="RefSeq" id="WP_109821817.1">
    <property type="nucleotide sequence ID" value="NZ_QGKL01000009.1"/>
</dbReference>
<keyword evidence="3" id="KW-0963">Cytoplasm</keyword>
<dbReference type="GO" id="GO:0001217">
    <property type="term" value="F:DNA-binding transcription repressor activity"/>
    <property type="evidence" value="ECO:0007669"/>
    <property type="project" value="TreeGrafter"/>
</dbReference>
<dbReference type="GO" id="GO:0005829">
    <property type="term" value="C:cytosol"/>
    <property type="evidence" value="ECO:0007669"/>
    <property type="project" value="TreeGrafter"/>
</dbReference>
<name>A0A317CLD5_9GAMM</name>
<proteinExistence type="inferred from homology"/>
<dbReference type="OrthoDB" id="5297879at2"/>
<evidence type="ECO:0000313" key="6">
    <source>
        <dbReference type="EMBL" id="PWQ99011.1"/>
    </source>
</evidence>
<dbReference type="GO" id="GO:0000976">
    <property type="term" value="F:transcription cis-regulatory region binding"/>
    <property type="evidence" value="ECO:0007669"/>
    <property type="project" value="TreeGrafter"/>
</dbReference>
<comment type="subcellular location">
    <subcellularLocation>
        <location evidence="1">Cytoplasm</location>
        <location evidence="1">Nucleoid</location>
    </subcellularLocation>
</comment>
<dbReference type="GO" id="GO:0003681">
    <property type="term" value="F:bent DNA binding"/>
    <property type="evidence" value="ECO:0007669"/>
    <property type="project" value="TreeGrafter"/>
</dbReference>
<comment type="similarity">
    <text evidence="2">Belongs to the histone-like protein H-NS family.</text>
</comment>
<dbReference type="PANTHER" id="PTHR38097">
    <property type="match status" value="1"/>
</dbReference>
<keyword evidence="4" id="KW-0238">DNA-binding</keyword>
<evidence type="ECO:0000256" key="1">
    <source>
        <dbReference type="ARBA" id="ARBA00004453"/>
    </source>
</evidence>
<dbReference type="EMBL" id="QGKL01000009">
    <property type="protein sequence ID" value="PWQ99011.1"/>
    <property type="molecule type" value="Genomic_DNA"/>
</dbReference>
<sequence>MSTIDYDTLSKSDLLNIMKEIPLEIKKRDKSLKKDLREKMHKLAEESGYSLEEILDKSKTKPTKKAAAKYQNPEDDNLTWSGRGRKPLWIIAALEAGLTLDDLAID</sequence>
<accession>A0A317CLD5</accession>
<dbReference type="Pfam" id="PF00816">
    <property type="entry name" value="Histone_HNS"/>
    <property type="match status" value="1"/>
</dbReference>
<protein>
    <recommendedName>
        <fullName evidence="5">DNA-binding protein H-NS-like C-terminal domain-containing protein</fullName>
    </recommendedName>
</protein>
<dbReference type="SMART" id="SM00528">
    <property type="entry name" value="HNS"/>
    <property type="match status" value="1"/>
</dbReference>
<dbReference type="GO" id="GO:0032993">
    <property type="term" value="C:protein-DNA complex"/>
    <property type="evidence" value="ECO:0007669"/>
    <property type="project" value="TreeGrafter"/>
</dbReference>
<dbReference type="GO" id="GO:0003680">
    <property type="term" value="F:minor groove of adenine-thymine-rich DNA binding"/>
    <property type="evidence" value="ECO:0007669"/>
    <property type="project" value="TreeGrafter"/>
</dbReference>
<dbReference type="GO" id="GO:0009295">
    <property type="term" value="C:nucleoid"/>
    <property type="evidence" value="ECO:0007669"/>
    <property type="project" value="UniProtKB-SubCell"/>
</dbReference>
<reference evidence="6 7" key="1">
    <citation type="submission" date="2018-05" db="EMBL/GenBank/DDBJ databases">
        <title>Leucothrix arctica sp. nov., isolated from Arctic seawater.</title>
        <authorList>
            <person name="Choi A."/>
            <person name="Baek K."/>
        </authorList>
    </citation>
    <scope>NUCLEOTIDE SEQUENCE [LARGE SCALE GENOMIC DNA]</scope>
    <source>
        <strain evidence="6 7">IMCC9719</strain>
    </source>
</reference>
<dbReference type="InterPro" id="IPR037150">
    <property type="entry name" value="H-NS_C_dom_sf"/>
</dbReference>
<dbReference type="PANTHER" id="PTHR38097:SF2">
    <property type="entry name" value="DNA-BINDING PROTEIN STPA"/>
    <property type="match status" value="1"/>
</dbReference>
<organism evidence="6 7">
    <name type="scientific">Leucothrix arctica</name>
    <dbReference type="NCBI Taxonomy" id="1481894"/>
    <lineage>
        <taxon>Bacteria</taxon>
        <taxon>Pseudomonadati</taxon>
        <taxon>Pseudomonadota</taxon>
        <taxon>Gammaproteobacteria</taxon>
        <taxon>Thiotrichales</taxon>
        <taxon>Thiotrichaceae</taxon>
        <taxon>Leucothrix</taxon>
    </lineage>
</organism>
<keyword evidence="7" id="KW-1185">Reference proteome</keyword>
<feature type="domain" description="DNA-binding protein H-NS-like C-terminal" evidence="5">
    <location>
        <begin position="60"/>
        <end position="105"/>
    </location>
</feature>
<evidence type="ECO:0000256" key="4">
    <source>
        <dbReference type="ARBA" id="ARBA00023125"/>
    </source>
</evidence>
<evidence type="ECO:0000259" key="5">
    <source>
        <dbReference type="SMART" id="SM00528"/>
    </source>
</evidence>